<name>A0A1B9J142_9TREE</name>
<accession>A0A1B9J142</accession>
<reference evidence="3 4" key="1">
    <citation type="submission" date="2013-07" db="EMBL/GenBank/DDBJ databases">
        <title>The Genome Sequence of Kwoniella mangroviensis CBS10435.</title>
        <authorList>
            <consortium name="The Broad Institute Genome Sequencing Platform"/>
            <person name="Cuomo C."/>
            <person name="Litvintseva A."/>
            <person name="Chen Y."/>
            <person name="Heitman J."/>
            <person name="Sun S."/>
            <person name="Springer D."/>
            <person name="Dromer F."/>
            <person name="Young S.K."/>
            <person name="Zeng Q."/>
            <person name="Gargeya S."/>
            <person name="Fitzgerald M."/>
            <person name="Abouelleil A."/>
            <person name="Alvarado L."/>
            <person name="Berlin A.M."/>
            <person name="Chapman S.B."/>
            <person name="Dewar J."/>
            <person name="Goldberg J."/>
            <person name="Griggs A."/>
            <person name="Gujja S."/>
            <person name="Hansen M."/>
            <person name="Howarth C."/>
            <person name="Imamovic A."/>
            <person name="Larimer J."/>
            <person name="McCowan C."/>
            <person name="Murphy C."/>
            <person name="Pearson M."/>
            <person name="Priest M."/>
            <person name="Roberts A."/>
            <person name="Saif S."/>
            <person name="Shea T."/>
            <person name="Sykes S."/>
            <person name="Wortman J."/>
            <person name="Nusbaum C."/>
            <person name="Birren B."/>
        </authorList>
    </citation>
    <scope>NUCLEOTIDE SEQUENCE [LARGE SCALE GENOMIC DNA]</scope>
    <source>
        <strain evidence="3 4">CBS 10435</strain>
    </source>
</reference>
<keyword evidence="2" id="KW-0732">Signal</keyword>
<protein>
    <submittedName>
        <fullName evidence="3">Uncharacterized protein</fullName>
    </submittedName>
</protein>
<dbReference type="EMBL" id="KI669459">
    <property type="protein sequence ID" value="OCF61488.1"/>
    <property type="molecule type" value="Genomic_DNA"/>
</dbReference>
<evidence type="ECO:0000313" key="3">
    <source>
        <dbReference type="EMBL" id="OCF61488.1"/>
    </source>
</evidence>
<feature type="compositionally biased region" description="Polar residues" evidence="1">
    <location>
        <begin position="61"/>
        <end position="77"/>
    </location>
</feature>
<dbReference type="STRING" id="1331196.A0A1B9J142"/>
<feature type="compositionally biased region" description="Polar residues" evidence="1">
    <location>
        <begin position="134"/>
        <end position="149"/>
    </location>
</feature>
<feature type="chain" id="PRO_5008629073" evidence="2">
    <location>
        <begin position="19"/>
        <end position="516"/>
    </location>
</feature>
<feature type="compositionally biased region" description="Gly residues" evidence="1">
    <location>
        <begin position="78"/>
        <end position="102"/>
    </location>
</feature>
<evidence type="ECO:0000256" key="2">
    <source>
        <dbReference type="SAM" id="SignalP"/>
    </source>
</evidence>
<gene>
    <name evidence="3" type="ORF">L486_01136</name>
</gene>
<organism evidence="3 4">
    <name type="scientific">Kwoniella mangroviensis CBS 10435</name>
    <dbReference type="NCBI Taxonomy" id="1331196"/>
    <lineage>
        <taxon>Eukaryota</taxon>
        <taxon>Fungi</taxon>
        <taxon>Dikarya</taxon>
        <taxon>Basidiomycota</taxon>
        <taxon>Agaricomycotina</taxon>
        <taxon>Tremellomycetes</taxon>
        <taxon>Tremellales</taxon>
        <taxon>Cryptococcaceae</taxon>
        <taxon>Kwoniella</taxon>
    </lineage>
</organism>
<dbReference type="AlphaFoldDB" id="A0A1B9J142"/>
<feature type="signal peptide" evidence="2">
    <location>
        <begin position="1"/>
        <end position="18"/>
    </location>
</feature>
<evidence type="ECO:0000256" key="1">
    <source>
        <dbReference type="SAM" id="MobiDB-lite"/>
    </source>
</evidence>
<feature type="region of interest" description="Disordered" evidence="1">
    <location>
        <begin position="26"/>
        <end position="306"/>
    </location>
</feature>
<feature type="compositionally biased region" description="Low complexity" evidence="1">
    <location>
        <begin position="171"/>
        <end position="230"/>
    </location>
</feature>
<dbReference type="OrthoDB" id="2564350at2759"/>
<feature type="compositionally biased region" description="Polar residues" evidence="1">
    <location>
        <begin position="269"/>
        <end position="298"/>
    </location>
</feature>
<feature type="compositionally biased region" description="Polar residues" evidence="1">
    <location>
        <begin position="404"/>
        <end position="426"/>
    </location>
</feature>
<feature type="region of interest" description="Disordered" evidence="1">
    <location>
        <begin position="397"/>
        <end position="426"/>
    </location>
</feature>
<dbReference type="Proteomes" id="UP000092583">
    <property type="component" value="Unassembled WGS sequence"/>
</dbReference>
<sequence>MVLVGLLPILAFAGTIQAAAIPVDSTPPASPALSLPAGGGSATFSPVPTFSPQLGVPSPTFPNAPSFDNTPDAHQNTSGGGRYTQDGSQGGLRSGTGVGRGKGMTNAERMRRGLGILPPTRRMTGKPSRRSGIPNGSPQVDAAQFQSPITDGDVVTTPTDGSVAETSLPDNNNQNQGPDQATTDTNTNTDDNSNDATNDQDQSQPSDINQSNNDTTNNDNDNDQTADINNGRVLASKKYAMRMTNPEDGSDMGLITGPQGDDNPLIGYSPSTSDPLQMTMLNNPSSNSPFSIVPNTDSPGDDSTFKGPRKLLAAVPHRTSTDPGSGDLMPGNGNYAPLGMGWKDGSGLLHINIQALINHPSSSIPGSSLPLPGSDYPTSDLPVDPSTVFGAPKQLLSRPGGSVLPSTDSLPVDTSNLPVGSSSDPTSLMHGTVSNLPLRGGSFGDPQDTLWTFEKGSNKLLAQYVNSDGSTVPTYFVTGGGCSHTICLTADVNAFKDAQGDGAHEVHVLAEALADL</sequence>
<evidence type="ECO:0000313" key="4">
    <source>
        <dbReference type="Proteomes" id="UP000092583"/>
    </source>
</evidence>
<feature type="compositionally biased region" description="Low complexity" evidence="1">
    <location>
        <begin position="150"/>
        <end position="161"/>
    </location>
</feature>
<keyword evidence="4" id="KW-1185">Reference proteome</keyword>
<reference evidence="4" key="2">
    <citation type="submission" date="2013-12" db="EMBL/GenBank/DDBJ databases">
        <title>Evolution of pathogenesis and genome organization in the Tremellales.</title>
        <authorList>
            <person name="Cuomo C."/>
            <person name="Litvintseva A."/>
            <person name="Heitman J."/>
            <person name="Chen Y."/>
            <person name="Sun S."/>
            <person name="Springer D."/>
            <person name="Dromer F."/>
            <person name="Young S."/>
            <person name="Zeng Q."/>
            <person name="Chapman S."/>
            <person name="Gujja S."/>
            <person name="Saif S."/>
            <person name="Birren B."/>
        </authorList>
    </citation>
    <scope>NUCLEOTIDE SEQUENCE [LARGE SCALE GENOMIC DNA]</scope>
    <source>
        <strain evidence="4">CBS 10435</strain>
    </source>
</reference>
<proteinExistence type="predicted"/>